<evidence type="ECO:0000256" key="2">
    <source>
        <dbReference type="SAM" id="Phobius"/>
    </source>
</evidence>
<evidence type="ECO:0000256" key="1">
    <source>
        <dbReference type="SAM" id="MobiDB-lite"/>
    </source>
</evidence>
<dbReference type="PANTHER" id="PTHR21579">
    <property type="entry name" value="PROTEIN TINCAR"/>
    <property type="match status" value="1"/>
</dbReference>
<keyword evidence="2" id="KW-0472">Membrane</keyword>
<keyword evidence="2" id="KW-0812">Transmembrane</keyword>
<organism evidence="3 4">
    <name type="scientific">Cichlidogyrus casuarinus</name>
    <dbReference type="NCBI Taxonomy" id="1844966"/>
    <lineage>
        <taxon>Eukaryota</taxon>
        <taxon>Metazoa</taxon>
        <taxon>Spiralia</taxon>
        <taxon>Lophotrochozoa</taxon>
        <taxon>Platyhelminthes</taxon>
        <taxon>Monogenea</taxon>
        <taxon>Monopisthocotylea</taxon>
        <taxon>Dactylogyridea</taxon>
        <taxon>Ancyrocephalidae</taxon>
        <taxon>Cichlidogyrus</taxon>
    </lineage>
</organism>
<dbReference type="PANTHER" id="PTHR21579:SF20">
    <property type="entry name" value="PROTEIN TINCAR"/>
    <property type="match status" value="1"/>
</dbReference>
<feature type="region of interest" description="Disordered" evidence="1">
    <location>
        <begin position="546"/>
        <end position="590"/>
    </location>
</feature>
<feature type="compositionally biased region" description="Polar residues" evidence="1">
    <location>
        <begin position="551"/>
        <end position="577"/>
    </location>
</feature>
<feature type="transmembrane region" description="Helical" evidence="2">
    <location>
        <begin position="153"/>
        <end position="173"/>
    </location>
</feature>
<evidence type="ECO:0000313" key="4">
    <source>
        <dbReference type="Proteomes" id="UP001626550"/>
    </source>
</evidence>
<proteinExistence type="predicted"/>
<feature type="transmembrane region" description="Helical" evidence="2">
    <location>
        <begin position="326"/>
        <end position="350"/>
    </location>
</feature>
<comment type="caution">
    <text evidence="3">The sequence shown here is derived from an EMBL/GenBank/DDBJ whole genome shotgun (WGS) entry which is preliminary data.</text>
</comment>
<sequence>MFRLFSDQMWQTDLSFVIPPPDSLWETNELREALNTLRSSLKSSRNRSQDIVYLMGLQPLSLGGLGQAPQTSDQWRVADQFKWRFYQTMKDPSTDPSVILANLEGNSESAKPKAASTNYYFPGISAEIINFSVAVLVLALRLPQMYSFTSVKFSLLTLAMIGLTGLAMILSYAATALLTQLSVCLVEDHPDRSRFSDPSSEILSTPQSSMRALQLIRLPIQLQAWSFFLLQSIAFILNFPMLLTLNEFGVQQFRDAVSNSKMTIFSALKTRYQPMKMDDLSSDKRPGCGKRRIPLTGLLLHLAKMSVSFPLLCEFMRMYWARSDKLCLVALITNVLVDLAWLFTWLALLLKPSWHFRLQLPSNVLSIDGQSVTGSVWRSPTSSVIQPMVMVSPELNSTLRRGRPMYNCYHGSAQDMNLDNYVYVQGLSKIPGTNYNYNNVPTSDTQYNTLPMARSYTEYNPEMQMNTFNRIVLPPTKVSSLIQDRGEKEARLATTMTTFKSNTPCLLARSQSNHSKLEARNQPHAPIALPEQAIYSQPRRNLDKAAEGHLSNGSDGSQSSHIPSQDSGVSISTSRIGTTGGNRVRSSPEEKLVVDGGSFYAGCVMMGAASGEDDDILDIPVIPKAANYSFLKSLYDAQPVMRSTTVVEASSDKRMCSQV</sequence>
<keyword evidence="2" id="KW-1133">Transmembrane helix</keyword>
<feature type="transmembrane region" description="Helical" evidence="2">
    <location>
        <begin position="119"/>
        <end position="141"/>
    </location>
</feature>
<dbReference type="EMBL" id="JBJKFK010000961">
    <property type="protein sequence ID" value="KAL3314564.1"/>
    <property type="molecule type" value="Genomic_DNA"/>
</dbReference>
<accession>A0ABD2Q4Q7</accession>
<dbReference type="AlphaFoldDB" id="A0ABD2Q4Q7"/>
<protein>
    <submittedName>
        <fullName evidence="3">Uncharacterized protein</fullName>
    </submittedName>
</protein>
<dbReference type="InterPro" id="IPR053291">
    <property type="entry name" value="Ommatidial_diff-associated"/>
</dbReference>
<feature type="transmembrane region" description="Helical" evidence="2">
    <location>
        <begin position="224"/>
        <end position="245"/>
    </location>
</feature>
<reference evidence="3 4" key="1">
    <citation type="submission" date="2024-11" db="EMBL/GenBank/DDBJ databases">
        <title>Adaptive evolution of stress response genes in parasites aligns with host niche diversity.</title>
        <authorList>
            <person name="Hahn C."/>
            <person name="Resl P."/>
        </authorList>
    </citation>
    <scope>NUCLEOTIDE SEQUENCE [LARGE SCALE GENOMIC DNA]</scope>
    <source>
        <strain evidence="3">EGGRZ-B1_66</strain>
        <tissue evidence="3">Body</tissue>
    </source>
</reference>
<evidence type="ECO:0000313" key="3">
    <source>
        <dbReference type="EMBL" id="KAL3314564.1"/>
    </source>
</evidence>
<dbReference type="Proteomes" id="UP001626550">
    <property type="component" value="Unassembled WGS sequence"/>
</dbReference>
<name>A0ABD2Q4Q7_9PLAT</name>
<gene>
    <name evidence="3" type="ORF">Ciccas_006816</name>
</gene>
<keyword evidence="4" id="KW-1185">Reference proteome</keyword>